<dbReference type="PANTHER" id="PTHR36001">
    <property type="entry name" value="CTAGE FAMILY PROTEIN-RELATED"/>
    <property type="match status" value="1"/>
</dbReference>
<dbReference type="EMBL" id="NQVE01000105">
    <property type="protein sequence ID" value="RAL47997.1"/>
    <property type="molecule type" value="Genomic_DNA"/>
</dbReference>
<keyword evidence="3" id="KW-1185">Reference proteome</keyword>
<proteinExistence type="predicted"/>
<accession>A0A328DQN9</accession>
<sequence length="233" mass="26474">MAGCDSQKQLLTLIRDFASEKSQGERRIANLKNRIGELLSEIDAAHANLEEAKQVKESIEQELKGNEVELGMSGASIQTLEIRIASTQEEISAIGSSLNTLKDEESTSREDFIKRMVELKTEIRKFYEAIGSAFSKRKSNSDSDKPNKLAKRNLEDKLAHLVSQITMEEEDYQTMKNVQKQVEEEQSIVARRAKLMEAVMKESIKRQELNKYPPSLSLSISLTYICSRTMFYT</sequence>
<dbReference type="InterPro" id="IPR053327">
    <property type="entry name" value="KIP"/>
</dbReference>
<evidence type="ECO:0000313" key="2">
    <source>
        <dbReference type="EMBL" id="RAL47997.1"/>
    </source>
</evidence>
<dbReference type="Proteomes" id="UP000249390">
    <property type="component" value="Unassembled WGS sequence"/>
</dbReference>
<reference evidence="2 3" key="1">
    <citation type="submission" date="2018-06" db="EMBL/GenBank/DDBJ databases">
        <title>The Genome of Cuscuta australis (Dodder) Provides Insight into the Evolution of Plant Parasitism.</title>
        <authorList>
            <person name="Liu H."/>
        </authorList>
    </citation>
    <scope>NUCLEOTIDE SEQUENCE [LARGE SCALE GENOMIC DNA]</scope>
    <source>
        <strain evidence="3">cv. Yunnan</strain>
        <tissue evidence="2">Vines</tissue>
    </source>
</reference>
<feature type="coiled-coil region" evidence="1">
    <location>
        <begin position="14"/>
        <end position="69"/>
    </location>
</feature>
<dbReference type="AlphaFoldDB" id="A0A328DQN9"/>
<comment type="caution">
    <text evidence="2">The sequence shown here is derived from an EMBL/GenBank/DDBJ whole genome shotgun (WGS) entry which is preliminary data.</text>
</comment>
<protein>
    <submittedName>
        <fullName evidence="2">Uncharacterized protein</fullName>
    </submittedName>
</protein>
<organism evidence="2 3">
    <name type="scientific">Cuscuta australis</name>
    <dbReference type="NCBI Taxonomy" id="267555"/>
    <lineage>
        <taxon>Eukaryota</taxon>
        <taxon>Viridiplantae</taxon>
        <taxon>Streptophyta</taxon>
        <taxon>Embryophyta</taxon>
        <taxon>Tracheophyta</taxon>
        <taxon>Spermatophyta</taxon>
        <taxon>Magnoliopsida</taxon>
        <taxon>eudicotyledons</taxon>
        <taxon>Gunneridae</taxon>
        <taxon>Pentapetalae</taxon>
        <taxon>asterids</taxon>
        <taxon>lamiids</taxon>
        <taxon>Solanales</taxon>
        <taxon>Convolvulaceae</taxon>
        <taxon>Cuscuteae</taxon>
        <taxon>Cuscuta</taxon>
        <taxon>Cuscuta subgen. Grammica</taxon>
        <taxon>Cuscuta sect. Cleistogrammica</taxon>
    </lineage>
</organism>
<evidence type="ECO:0000313" key="3">
    <source>
        <dbReference type="Proteomes" id="UP000249390"/>
    </source>
</evidence>
<dbReference type="PANTHER" id="PTHR36001:SF2">
    <property type="entry name" value="CTAGE FAMILY PROTEIN-RELATED"/>
    <property type="match status" value="1"/>
</dbReference>
<feature type="coiled-coil region" evidence="1">
    <location>
        <begin position="151"/>
        <end position="185"/>
    </location>
</feature>
<gene>
    <name evidence="2" type="ORF">DM860_016198</name>
</gene>
<name>A0A328DQN9_9ASTE</name>
<keyword evidence="1" id="KW-0175">Coiled coil</keyword>
<evidence type="ECO:0000256" key="1">
    <source>
        <dbReference type="SAM" id="Coils"/>
    </source>
</evidence>